<proteinExistence type="predicted"/>
<sequence length="212" mass="24480">MNPAEKQVSYQITYTYSTLNSFTSNTKNVWVVFHGIGYLSRYFLKYFKQLNPEENYIIAPQAPSKYYLNNEYRHVGASWLTKENTEAETENILTYLDAVYKTENLQNAPNLILFGYSQGVSIASRWVARNKTGCNQLILHSGGLPKELQPEDFEFLDDTRVTLIYGDADEYLNKEKLEKETQRARELFGDKLEIISFEGGHEVNTDLIGKFN</sequence>
<evidence type="ECO:0000313" key="2">
    <source>
        <dbReference type="EMBL" id="QED36476.1"/>
    </source>
</evidence>
<dbReference type="AlphaFoldDB" id="A0A5B8YJB8"/>
<dbReference type="InterPro" id="IPR029058">
    <property type="entry name" value="AB_hydrolase_fold"/>
</dbReference>
<name>A0A5B8YJB8_9FLAO</name>
<evidence type="ECO:0000313" key="3">
    <source>
        <dbReference type="Proteomes" id="UP000321954"/>
    </source>
</evidence>
<gene>
    <name evidence="2" type="ORF">FK178_01525</name>
</gene>
<dbReference type="Gene3D" id="3.40.50.1820">
    <property type="entry name" value="alpha/beta hydrolase"/>
    <property type="match status" value="1"/>
</dbReference>
<dbReference type="Pfam" id="PF02230">
    <property type="entry name" value="Abhydrolase_2"/>
    <property type="match status" value="1"/>
</dbReference>
<dbReference type="OrthoDB" id="595091at2"/>
<feature type="domain" description="Phospholipase/carboxylesterase/thioesterase" evidence="1">
    <location>
        <begin position="24"/>
        <end position="204"/>
    </location>
</feature>
<keyword evidence="3" id="KW-1185">Reference proteome</keyword>
<accession>A0A5B8YJB8</accession>
<evidence type="ECO:0000259" key="1">
    <source>
        <dbReference type="Pfam" id="PF02230"/>
    </source>
</evidence>
<dbReference type="InterPro" id="IPR003140">
    <property type="entry name" value="PLipase/COase/thioEstase"/>
</dbReference>
<dbReference type="KEGG" id="anp:FK178_01525"/>
<dbReference type="SUPFAM" id="SSF53474">
    <property type="entry name" value="alpha/beta-Hydrolases"/>
    <property type="match status" value="1"/>
</dbReference>
<dbReference type="EMBL" id="CP042476">
    <property type="protein sequence ID" value="QED36476.1"/>
    <property type="molecule type" value="Genomic_DNA"/>
</dbReference>
<dbReference type="GO" id="GO:0016787">
    <property type="term" value="F:hydrolase activity"/>
    <property type="evidence" value="ECO:0007669"/>
    <property type="project" value="InterPro"/>
</dbReference>
<dbReference type="RefSeq" id="WP_146830323.1">
    <property type="nucleotide sequence ID" value="NZ_CP042476.1"/>
</dbReference>
<protein>
    <submittedName>
        <fullName evidence="2">Esterase</fullName>
    </submittedName>
</protein>
<organism evidence="2 3">
    <name type="scientific">Antarcticibacterium arcticum</name>
    <dbReference type="NCBI Taxonomy" id="2585771"/>
    <lineage>
        <taxon>Bacteria</taxon>
        <taxon>Pseudomonadati</taxon>
        <taxon>Bacteroidota</taxon>
        <taxon>Flavobacteriia</taxon>
        <taxon>Flavobacteriales</taxon>
        <taxon>Flavobacteriaceae</taxon>
        <taxon>Antarcticibacterium</taxon>
    </lineage>
</organism>
<dbReference type="Proteomes" id="UP000321954">
    <property type="component" value="Chromosome"/>
</dbReference>
<reference evidence="2 3" key="1">
    <citation type="submission" date="2019-08" db="EMBL/GenBank/DDBJ databases">
        <title>Antarcticibacterium arcticum sp. nov., a bacterium isolated from marine sediment of the Canadian Beaufort Sea.</title>
        <authorList>
            <person name="Lee Y.M."/>
            <person name="Baek K."/>
            <person name="Lee D.-H."/>
            <person name="Shin S.C."/>
            <person name="Jin Y.K."/>
            <person name="Park Y."/>
        </authorList>
    </citation>
    <scope>NUCLEOTIDE SEQUENCE [LARGE SCALE GENOMIC DNA]</scope>
    <source>
        <strain evidence="2 3">PAMC 28998</strain>
    </source>
</reference>